<accession>A0A433D9X6</accession>
<keyword evidence="2" id="KW-1185">Reference proteome</keyword>
<reference evidence="1 2" key="1">
    <citation type="journal article" date="2018" name="New Phytol.">
        <title>Phylogenomics of Endogonaceae and evolution of mycorrhizas within Mucoromycota.</title>
        <authorList>
            <person name="Chang Y."/>
            <person name="Desiro A."/>
            <person name="Na H."/>
            <person name="Sandor L."/>
            <person name="Lipzen A."/>
            <person name="Clum A."/>
            <person name="Barry K."/>
            <person name="Grigoriev I.V."/>
            <person name="Martin F.M."/>
            <person name="Stajich J.E."/>
            <person name="Smith M.E."/>
            <person name="Bonito G."/>
            <person name="Spatafora J.W."/>
        </authorList>
    </citation>
    <scope>NUCLEOTIDE SEQUENCE [LARGE SCALE GENOMIC DNA]</scope>
    <source>
        <strain evidence="1 2">GMNB39</strain>
    </source>
</reference>
<dbReference type="EMBL" id="RBNI01004255">
    <property type="protein sequence ID" value="RUP47659.1"/>
    <property type="molecule type" value="Genomic_DNA"/>
</dbReference>
<sequence>MATDAGVNICGDDYETINKTRSIHIKEIERWSIFMPLIHSSNMRNALVGVPLNAGLSINEAKSRSNIAEAIHQKMHKKLDDHYYCLSSKVMGM</sequence>
<organism evidence="1 2">
    <name type="scientific">Jimgerdemannia flammicorona</name>
    <dbReference type="NCBI Taxonomy" id="994334"/>
    <lineage>
        <taxon>Eukaryota</taxon>
        <taxon>Fungi</taxon>
        <taxon>Fungi incertae sedis</taxon>
        <taxon>Mucoromycota</taxon>
        <taxon>Mucoromycotina</taxon>
        <taxon>Endogonomycetes</taxon>
        <taxon>Endogonales</taxon>
        <taxon>Endogonaceae</taxon>
        <taxon>Jimgerdemannia</taxon>
    </lineage>
</organism>
<name>A0A433D9X6_9FUNG</name>
<proteinExistence type="predicted"/>
<gene>
    <name evidence="1" type="ORF">BC936DRAFT_145475</name>
</gene>
<evidence type="ECO:0000313" key="1">
    <source>
        <dbReference type="EMBL" id="RUP47659.1"/>
    </source>
</evidence>
<protein>
    <submittedName>
        <fullName evidence="1">Uncharacterized protein</fullName>
    </submittedName>
</protein>
<dbReference type="AlphaFoldDB" id="A0A433D9X6"/>
<dbReference type="Proteomes" id="UP000268093">
    <property type="component" value="Unassembled WGS sequence"/>
</dbReference>
<comment type="caution">
    <text evidence="1">The sequence shown here is derived from an EMBL/GenBank/DDBJ whole genome shotgun (WGS) entry which is preliminary data.</text>
</comment>
<evidence type="ECO:0000313" key="2">
    <source>
        <dbReference type="Proteomes" id="UP000268093"/>
    </source>
</evidence>